<dbReference type="SUPFAM" id="SSF144232">
    <property type="entry name" value="HIT/MYND zinc finger-like"/>
    <property type="match status" value="1"/>
</dbReference>
<dbReference type="OrthoDB" id="432970at2759"/>
<evidence type="ECO:0000256" key="3">
    <source>
        <dbReference type="ARBA" id="ARBA00022833"/>
    </source>
</evidence>
<dbReference type="AlphaFoldDB" id="A0A0D0DTK4"/>
<keyword evidence="7" id="KW-1185">Reference proteome</keyword>
<sequence length="1171" mass="129654">MSHPLFFRGRTFFYPTGNTSAIRLTENLPLEQKANILLLACGDPRHILYTVYTNDYKTDSTIEPQKLDITCCDIEPAVLARNALLFTFLADNGAQDRLDVIWNILYHLMIDQNSLTLLINQCRKLVSLAQDLESWQHGPYSQFLSVCNRETLSELHRIWSLYLATADYDPECRKRFKKNFLDGMKGVRDKLGNDVVMTSSRSAGPAAPLAVTAVPNQFRSFWSTGVTDDGLHSTDHATFVNPTFAFSTAGEKFAVHYGTDPVSGYHLAEVFAANVSVLSKKPDAVLIQKMIQAARSQFSQWCTAVIKIFLRSSATPHQLFVRLFAGDALMLCNALSYMNDNGVTATPVHISPWTSSTIEFEEQQYGKDATSPAPSTFNVIDTSNVSDHVGLLNLLMVTTPLLAKSLSATLYTEALLPSGDTPSQGILERLCGDIQTMSLLLGVVPSAFLSQFTTRSNVHESVLYASHAQYHERFAWKAINDDQPLFLQPDQLAGLLFGIYLKMFSDENVAQRFKAMSTSPMRALRDAEFVHYTRRSFVQLLHRIKSRVQADWTRVMENFDIKVVRDSSLLVGSNYYQEMCCHFHLLGIVTFPPMEQSYIRDLRTRKDPAIFRSWEETPAVVTIVLVVPRGKIAAVAAEISEAGTPILHCDVRNTNLHNLFGHISAVYGKLQVTGTGEKKRATIVEDKEVESTSSPLVVSFSVPSFALMMAPDLTLALSIRSTPTTTPIFFRKLGMFQSLFTAQLEDTRYVHVLAEPPTQNNVPTVATSLLPPSAPEAVQGGVFSVQMDETCSKIRLFTIRVDVTDPAGQAYLAAGSAVNIAQVSAHETRLCIEKYENIIGFPLPVDAANAKLRVARKSMYIEIIIPLSLSTDVKSEHTIAKRFSPVLEAGLPVLCNVHRINLDCCPFIKLSRKPGTFNWFVPHVSLMFSDRERAIRGKQSPTVKDTLVNLKDTLHALLLSVAGVEGNPSRSVFALRNTSTQESLVFIFVTDLRLDVGSHTVVADAWITPGTSTIRNKLTELNIHDVIAIKTDAEEAEAWRHLLPMLTDRCRTWTHKPTCEYLAQNAIPLLAKVGSQSPFCSCGVGVGTGPLLRRFKSIAPYATRAAISPLFAVPYLEKVGMPGDAAGDGRVCNACGKAGDSLSLCGKCKNARYCSRECQVKDWKVHKKNCV</sequence>
<dbReference type="InterPro" id="IPR002893">
    <property type="entry name" value="Znf_MYND"/>
</dbReference>
<dbReference type="EMBL" id="KN824944">
    <property type="protein sequence ID" value="KIK97263.1"/>
    <property type="molecule type" value="Genomic_DNA"/>
</dbReference>
<evidence type="ECO:0000256" key="2">
    <source>
        <dbReference type="ARBA" id="ARBA00022771"/>
    </source>
</evidence>
<dbReference type="GO" id="GO:0000981">
    <property type="term" value="F:DNA-binding transcription factor activity, RNA polymerase II-specific"/>
    <property type="evidence" value="ECO:0007669"/>
    <property type="project" value="TreeGrafter"/>
</dbReference>
<dbReference type="HOGENOM" id="CLU_007974_0_1_1"/>
<dbReference type="GO" id="GO:0005634">
    <property type="term" value="C:nucleus"/>
    <property type="evidence" value="ECO:0007669"/>
    <property type="project" value="TreeGrafter"/>
</dbReference>
<organism evidence="6 7">
    <name type="scientific">Paxillus rubicundulus Ve08.2h10</name>
    <dbReference type="NCBI Taxonomy" id="930991"/>
    <lineage>
        <taxon>Eukaryota</taxon>
        <taxon>Fungi</taxon>
        <taxon>Dikarya</taxon>
        <taxon>Basidiomycota</taxon>
        <taxon>Agaricomycotina</taxon>
        <taxon>Agaricomycetes</taxon>
        <taxon>Agaricomycetidae</taxon>
        <taxon>Boletales</taxon>
        <taxon>Paxilineae</taxon>
        <taxon>Paxillaceae</taxon>
        <taxon>Paxillus</taxon>
    </lineage>
</organism>
<feature type="domain" description="MYND-type" evidence="5">
    <location>
        <begin position="1132"/>
        <end position="1170"/>
    </location>
</feature>
<evidence type="ECO:0000259" key="5">
    <source>
        <dbReference type="PROSITE" id="PS50865"/>
    </source>
</evidence>
<evidence type="ECO:0000313" key="6">
    <source>
        <dbReference type="EMBL" id="KIK97263.1"/>
    </source>
</evidence>
<dbReference type="Pfam" id="PF14737">
    <property type="entry name" value="DUF4470"/>
    <property type="match status" value="1"/>
</dbReference>
<evidence type="ECO:0000256" key="1">
    <source>
        <dbReference type="ARBA" id="ARBA00022723"/>
    </source>
</evidence>
<accession>A0A0D0DTK4</accession>
<keyword evidence="3" id="KW-0862">Zinc</keyword>
<dbReference type="STRING" id="930991.A0A0D0DTK4"/>
<dbReference type="InterPro" id="IPR024119">
    <property type="entry name" value="TF_DEAF-1"/>
</dbReference>
<keyword evidence="2 4" id="KW-0863">Zinc-finger</keyword>
<reference evidence="7" key="2">
    <citation type="submission" date="2015-01" db="EMBL/GenBank/DDBJ databases">
        <title>Evolutionary Origins and Diversification of the Mycorrhizal Mutualists.</title>
        <authorList>
            <consortium name="DOE Joint Genome Institute"/>
            <consortium name="Mycorrhizal Genomics Consortium"/>
            <person name="Kohler A."/>
            <person name="Kuo A."/>
            <person name="Nagy L.G."/>
            <person name="Floudas D."/>
            <person name="Copeland A."/>
            <person name="Barry K.W."/>
            <person name="Cichocki N."/>
            <person name="Veneault-Fourrey C."/>
            <person name="LaButti K."/>
            <person name="Lindquist E.A."/>
            <person name="Lipzen A."/>
            <person name="Lundell T."/>
            <person name="Morin E."/>
            <person name="Murat C."/>
            <person name="Riley R."/>
            <person name="Ohm R."/>
            <person name="Sun H."/>
            <person name="Tunlid A."/>
            <person name="Henrissat B."/>
            <person name="Grigoriev I.V."/>
            <person name="Hibbett D.S."/>
            <person name="Martin F."/>
        </authorList>
    </citation>
    <scope>NUCLEOTIDE SEQUENCE [LARGE SCALE GENOMIC DNA]</scope>
    <source>
        <strain evidence="7">Ve08.2h10</strain>
    </source>
</reference>
<dbReference type="InParanoid" id="A0A0D0DTK4"/>
<keyword evidence="1" id="KW-0479">Metal-binding</keyword>
<dbReference type="Proteomes" id="UP000054538">
    <property type="component" value="Unassembled WGS sequence"/>
</dbReference>
<dbReference type="InterPro" id="IPR027974">
    <property type="entry name" value="DUF4470"/>
</dbReference>
<proteinExistence type="predicted"/>
<dbReference type="PANTHER" id="PTHR10237:SF14">
    <property type="entry name" value="MYND-TYPE DOMAIN-CONTAINING PROTEIN"/>
    <property type="match status" value="1"/>
</dbReference>
<dbReference type="GO" id="GO:0008270">
    <property type="term" value="F:zinc ion binding"/>
    <property type="evidence" value="ECO:0007669"/>
    <property type="project" value="UniProtKB-KW"/>
</dbReference>
<reference evidence="6 7" key="1">
    <citation type="submission" date="2014-04" db="EMBL/GenBank/DDBJ databases">
        <authorList>
            <consortium name="DOE Joint Genome Institute"/>
            <person name="Kuo A."/>
            <person name="Kohler A."/>
            <person name="Jargeat P."/>
            <person name="Nagy L.G."/>
            <person name="Floudas D."/>
            <person name="Copeland A."/>
            <person name="Barry K.W."/>
            <person name="Cichocki N."/>
            <person name="Veneault-Fourrey C."/>
            <person name="LaButti K."/>
            <person name="Lindquist E.A."/>
            <person name="Lipzen A."/>
            <person name="Lundell T."/>
            <person name="Morin E."/>
            <person name="Murat C."/>
            <person name="Sun H."/>
            <person name="Tunlid A."/>
            <person name="Henrissat B."/>
            <person name="Grigoriev I.V."/>
            <person name="Hibbett D.S."/>
            <person name="Martin F."/>
            <person name="Nordberg H.P."/>
            <person name="Cantor M.N."/>
            <person name="Hua S.X."/>
        </authorList>
    </citation>
    <scope>NUCLEOTIDE SEQUENCE [LARGE SCALE GENOMIC DNA]</scope>
    <source>
        <strain evidence="6 7">Ve08.2h10</strain>
    </source>
</reference>
<dbReference type="PANTHER" id="PTHR10237">
    <property type="entry name" value="DEFORMED EPIDERMAL AUTOREGULATORY FACTOR 1 HOMOLOG SUPPRESSIN"/>
    <property type="match status" value="1"/>
</dbReference>
<dbReference type="PROSITE" id="PS50865">
    <property type="entry name" value="ZF_MYND_2"/>
    <property type="match status" value="1"/>
</dbReference>
<dbReference type="Pfam" id="PF01753">
    <property type="entry name" value="zf-MYND"/>
    <property type="match status" value="1"/>
</dbReference>
<protein>
    <recommendedName>
        <fullName evidence="5">MYND-type domain-containing protein</fullName>
    </recommendedName>
</protein>
<dbReference type="Gene3D" id="6.10.140.2220">
    <property type="match status" value="1"/>
</dbReference>
<dbReference type="PROSITE" id="PS01360">
    <property type="entry name" value="ZF_MYND_1"/>
    <property type="match status" value="1"/>
</dbReference>
<evidence type="ECO:0000256" key="4">
    <source>
        <dbReference type="PROSITE-ProRule" id="PRU00134"/>
    </source>
</evidence>
<name>A0A0D0DTK4_9AGAM</name>
<gene>
    <name evidence="6" type="ORF">PAXRUDRAFT_825109</name>
</gene>
<evidence type="ECO:0000313" key="7">
    <source>
        <dbReference type="Proteomes" id="UP000054538"/>
    </source>
</evidence>